<keyword evidence="2" id="KW-1185">Reference proteome</keyword>
<accession>A0A8J5ILY2</accession>
<evidence type="ECO:0000313" key="2">
    <source>
        <dbReference type="Proteomes" id="UP000709295"/>
    </source>
</evidence>
<gene>
    <name evidence="1" type="ORF">JG688_00013650</name>
</gene>
<dbReference type="AlphaFoldDB" id="A0A8J5ILY2"/>
<dbReference type="EMBL" id="JAENGY010001182">
    <property type="protein sequence ID" value="KAG6951642.1"/>
    <property type="molecule type" value="Genomic_DNA"/>
</dbReference>
<name>A0A8J5ILY2_9STRA</name>
<comment type="caution">
    <text evidence="1">The sequence shown here is derived from an EMBL/GenBank/DDBJ whole genome shotgun (WGS) entry which is preliminary data.</text>
</comment>
<evidence type="ECO:0000313" key="1">
    <source>
        <dbReference type="EMBL" id="KAG6951642.1"/>
    </source>
</evidence>
<dbReference type="Proteomes" id="UP000709295">
    <property type="component" value="Unassembled WGS sequence"/>
</dbReference>
<sequence length="59" mass="6875">MDKQMTGQTHRLSDMEIQRWISMWTGFRGLCLPEATEPPVTIETFEVIEVKTRPSLSKH</sequence>
<organism evidence="1 2">
    <name type="scientific">Phytophthora aleatoria</name>
    <dbReference type="NCBI Taxonomy" id="2496075"/>
    <lineage>
        <taxon>Eukaryota</taxon>
        <taxon>Sar</taxon>
        <taxon>Stramenopiles</taxon>
        <taxon>Oomycota</taxon>
        <taxon>Peronosporomycetes</taxon>
        <taxon>Peronosporales</taxon>
        <taxon>Peronosporaceae</taxon>
        <taxon>Phytophthora</taxon>
    </lineage>
</organism>
<protein>
    <submittedName>
        <fullName evidence="1">Uncharacterized protein</fullName>
    </submittedName>
</protein>
<proteinExistence type="predicted"/>
<reference evidence="1" key="1">
    <citation type="submission" date="2021-01" db="EMBL/GenBank/DDBJ databases">
        <title>Phytophthora aleatoria, a newly-described species from Pinus radiata is distinct from Phytophthora cactorum isolates based on comparative genomics.</title>
        <authorList>
            <person name="Mcdougal R."/>
            <person name="Panda P."/>
            <person name="Williams N."/>
            <person name="Studholme D.J."/>
        </authorList>
    </citation>
    <scope>NUCLEOTIDE SEQUENCE</scope>
    <source>
        <strain evidence="1">NZFS 4037</strain>
    </source>
</reference>